<dbReference type="RefSeq" id="XP_013891003.1">
    <property type="nucleotide sequence ID" value="XM_014035549.1"/>
</dbReference>
<name>A0A0D2K704_9CHLO</name>
<evidence type="ECO:0000313" key="1">
    <source>
        <dbReference type="EMBL" id="KIY91983.1"/>
    </source>
</evidence>
<keyword evidence="2" id="KW-1185">Reference proteome</keyword>
<proteinExistence type="predicted"/>
<gene>
    <name evidence="1" type="ORF">MNEG_15979</name>
</gene>
<evidence type="ECO:0000313" key="2">
    <source>
        <dbReference type="Proteomes" id="UP000054498"/>
    </source>
</evidence>
<reference evidence="1 2" key="1">
    <citation type="journal article" date="2013" name="BMC Genomics">
        <title>Reconstruction of the lipid metabolism for the microalga Monoraphidium neglectum from its genome sequence reveals characteristics suitable for biofuel production.</title>
        <authorList>
            <person name="Bogen C."/>
            <person name="Al-Dilaimi A."/>
            <person name="Albersmeier A."/>
            <person name="Wichmann J."/>
            <person name="Grundmann M."/>
            <person name="Rupp O."/>
            <person name="Lauersen K.J."/>
            <person name="Blifernez-Klassen O."/>
            <person name="Kalinowski J."/>
            <person name="Goesmann A."/>
            <person name="Mussgnug J.H."/>
            <person name="Kruse O."/>
        </authorList>
    </citation>
    <scope>NUCLEOTIDE SEQUENCE [LARGE SCALE GENOMIC DNA]</scope>
    <source>
        <strain evidence="1 2">SAG 48.87</strain>
    </source>
</reference>
<dbReference type="GeneID" id="25733693"/>
<protein>
    <submittedName>
        <fullName evidence="1">Uncharacterized protein</fullName>
    </submittedName>
</protein>
<sequence>MARALGPADGEWALSRFGGHPLAPDLAALYARALAAGWRAAGAGARRGAWALVRGRAPLAQAVGVAAADVVAACLAQQPDHFEQ</sequence>
<dbReference type="AlphaFoldDB" id="A0A0D2K704"/>
<dbReference type="Proteomes" id="UP000054498">
    <property type="component" value="Unassembled WGS sequence"/>
</dbReference>
<dbReference type="EMBL" id="KK106068">
    <property type="protein sequence ID" value="KIY91983.1"/>
    <property type="molecule type" value="Genomic_DNA"/>
</dbReference>
<organism evidence="1 2">
    <name type="scientific">Monoraphidium neglectum</name>
    <dbReference type="NCBI Taxonomy" id="145388"/>
    <lineage>
        <taxon>Eukaryota</taxon>
        <taxon>Viridiplantae</taxon>
        <taxon>Chlorophyta</taxon>
        <taxon>core chlorophytes</taxon>
        <taxon>Chlorophyceae</taxon>
        <taxon>CS clade</taxon>
        <taxon>Sphaeropleales</taxon>
        <taxon>Selenastraceae</taxon>
        <taxon>Monoraphidium</taxon>
    </lineage>
</organism>
<dbReference type="KEGG" id="mng:MNEG_15979"/>
<accession>A0A0D2K704</accession>